<dbReference type="InterPro" id="IPR001608">
    <property type="entry name" value="Ala_racemase_N"/>
</dbReference>
<gene>
    <name evidence="2" type="ORF">ERL59_13305</name>
</gene>
<dbReference type="Gene3D" id="3.20.20.10">
    <property type="entry name" value="Alanine racemase"/>
    <property type="match status" value="1"/>
</dbReference>
<dbReference type="EMBL" id="SIJB01000028">
    <property type="protein sequence ID" value="NBI29936.1"/>
    <property type="molecule type" value="Genomic_DNA"/>
</dbReference>
<feature type="domain" description="Alanine racemase N-terminal" evidence="1">
    <location>
        <begin position="22"/>
        <end position="192"/>
    </location>
</feature>
<organism evidence="2 3">
    <name type="scientific">Chengkuizengella marina</name>
    <dbReference type="NCBI Taxonomy" id="2507566"/>
    <lineage>
        <taxon>Bacteria</taxon>
        <taxon>Bacillati</taxon>
        <taxon>Bacillota</taxon>
        <taxon>Bacilli</taxon>
        <taxon>Bacillales</taxon>
        <taxon>Paenibacillaceae</taxon>
        <taxon>Chengkuizengella</taxon>
    </lineage>
</organism>
<dbReference type="Proteomes" id="UP000448943">
    <property type="component" value="Unassembled WGS sequence"/>
</dbReference>
<dbReference type="RefSeq" id="WP_160646739.1">
    <property type="nucleotide sequence ID" value="NZ_SIJB01000028.1"/>
</dbReference>
<dbReference type="InterPro" id="IPR051466">
    <property type="entry name" value="D-amino_acid_metab_enzyme"/>
</dbReference>
<name>A0A6N9Q525_9BACL</name>
<dbReference type="InterPro" id="IPR029066">
    <property type="entry name" value="PLP-binding_barrel"/>
</dbReference>
<protein>
    <submittedName>
        <fullName evidence="2">Amino acid deaminase/aldolase</fullName>
    </submittedName>
</protein>
<accession>A0A6N9Q525</accession>
<evidence type="ECO:0000259" key="1">
    <source>
        <dbReference type="Pfam" id="PF01168"/>
    </source>
</evidence>
<dbReference type="Pfam" id="PF01168">
    <property type="entry name" value="Ala_racemase_N"/>
    <property type="match status" value="1"/>
</dbReference>
<dbReference type="OrthoDB" id="2445260at2"/>
<dbReference type="PANTHER" id="PTHR28004:SF2">
    <property type="entry name" value="D-SERINE DEHYDRATASE"/>
    <property type="match status" value="1"/>
</dbReference>
<dbReference type="AlphaFoldDB" id="A0A6N9Q525"/>
<reference evidence="2 3" key="1">
    <citation type="submission" date="2019-01" db="EMBL/GenBank/DDBJ databases">
        <title>Chengkuizengella sp. nov., isolated from deep-sea sediment of East Pacific Ocean.</title>
        <authorList>
            <person name="Yang J."/>
            <person name="Lai Q."/>
            <person name="Shao Z."/>
        </authorList>
    </citation>
    <scope>NUCLEOTIDE SEQUENCE [LARGE SCALE GENOMIC DNA]</scope>
    <source>
        <strain evidence="2 3">YPA3-1-1</strain>
    </source>
</reference>
<evidence type="ECO:0000313" key="2">
    <source>
        <dbReference type="EMBL" id="NBI29936.1"/>
    </source>
</evidence>
<dbReference type="GO" id="GO:0008721">
    <property type="term" value="F:D-serine ammonia-lyase activity"/>
    <property type="evidence" value="ECO:0007669"/>
    <property type="project" value="TreeGrafter"/>
</dbReference>
<dbReference type="PANTHER" id="PTHR28004">
    <property type="entry name" value="ZGC:162816-RELATED"/>
    <property type="match status" value="1"/>
</dbReference>
<dbReference type="GO" id="GO:0036088">
    <property type="term" value="P:D-serine catabolic process"/>
    <property type="evidence" value="ECO:0007669"/>
    <property type="project" value="TreeGrafter"/>
</dbReference>
<dbReference type="SUPFAM" id="SSF51419">
    <property type="entry name" value="PLP-binding barrel"/>
    <property type="match status" value="1"/>
</dbReference>
<dbReference type="CDD" id="cd06813">
    <property type="entry name" value="PLPDE_III_DSD_D-TA_like_2"/>
    <property type="match status" value="1"/>
</dbReference>
<proteinExistence type="predicted"/>
<sequence>MKTYIQYKKATDHISKPFAFLDIDLLDDNILQILNHSSNKKIRIASKSIRCVPVLKRIMEKSDRFQGVMCYSAPEAVFLSEHGFDDLLLGYPITDKNYITSIVEKIREGKQITFMVDCFKHIKLIEDTVKDENIKIPVCIDVDMSLVYPKFRFGVYRSPLRSVHEIHQLIYTIQQSKQLKLDGFMGYEAQIAGIGDQVKGKHLKNSVVQLLKKQSIEQIKEKRAEIIDSINEYDLSFRFVNGGGTGSLASTCKEEVITEVTVGSGFFSPLLFDSYKEFQYKPAAGFALEIVRIPKENIFTCTGGGYVASGATGKDKLPAPYLPEKTKLHSLEGAGEVQTPILYKGEENLDMGDPIFFRHSKSGELCERFNQLYCISNGEVVDEFLTYRGEGKCFL</sequence>
<keyword evidence="3" id="KW-1185">Reference proteome</keyword>
<evidence type="ECO:0000313" key="3">
    <source>
        <dbReference type="Proteomes" id="UP000448943"/>
    </source>
</evidence>
<comment type="caution">
    <text evidence="2">The sequence shown here is derived from an EMBL/GenBank/DDBJ whole genome shotgun (WGS) entry which is preliminary data.</text>
</comment>